<dbReference type="PANTHER" id="PTHR43798">
    <property type="entry name" value="MONOACYLGLYCEROL LIPASE"/>
    <property type="match status" value="1"/>
</dbReference>
<sequence length="345" mass="37021">MPSRISTHTEPGTPGWGSVALLAAAAGLAASALYVHAKKREAEQANPAPGRVVEIDGVRLHYVERGTGSPLVLLHGNGLHSDDFALSGLLDAAAESHRVIVFDRPGFGHSERPAGTSWTPEAQARLIYKALRALGVERPVIVGHSWGTLVTLALALDYPRYVRAITLVSGYYYPTMRLDAPLAAAPAMPVLGQLLRNTVAPLLGRLMWPALARRMFGPAPVPERFNRFPEWMSLRPAQLGASAAESGMLMSAAARLSQRYGELRLPIAVLAGCGDRVVSPEAHALRFHKDVPHSDLQLEQGCGHMLHYANPDAIMAAVARLEVGARAGYAHIPAWAQHDTGATLH</sequence>
<dbReference type="InterPro" id="IPR000073">
    <property type="entry name" value="AB_hydrolase_1"/>
</dbReference>
<reference evidence="3 4" key="1">
    <citation type="submission" date="2018-12" db="EMBL/GenBank/DDBJ databases">
        <authorList>
            <person name="Yang E."/>
        </authorList>
    </citation>
    <scope>NUCLEOTIDE SEQUENCE [LARGE SCALE GENOMIC DNA]</scope>
    <source>
        <strain evidence="3 4">SOD</strain>
    </source>
</reference>
<keyword evidence="1" id="KW-0472">Membrane</keyword>
<dbReference type="GO" id="GO:0016787">
    <property type="term" value="F:hydrolase activity"/>
    <property type="evidence" value="ECO:0007669"/>
    <property type="project" value="UniProtKB-KW"/>
</dbReference>
<dbReference type="AlphaFoldDB" id="A0A430HFJ0"/>
<gene>
    <name evidence="3" type="ORF">EJB06_25370</name>
</gene>
<dbReference type="InterPro" id="IPR000639">
    <property type="entry name" value="Epox_hydrolase-like"/>
</dbReference>
<name>A0A430HFJ0_9BURK</name>
<keyword evidence="1" id="KW-1133">Transmembrane helix</keyword>
<dbReference type="InterPro" id="IPR050266">
    <property type="entry name" value="AB_hydrolase_sf"/>
</dbReference>
<accession>A0A430HFJ0</accession>
<dbReference type="EMBL" id="RXLQ01000017">
    <property type="protein sequence ID" value="RSZ56298.1"/>
    <property type="molecule type" value="Genomic_DNA"/>
</dbReference>
<dbReference type="Pfam" id="PF00561">
    <property type="entry name" value="Abhydrolase_1"/>
    <property type="match status" value="1"/>
</dbReference>
<dbReference type="PRINTS" id="PR00412">
    <property type="entry name" value="EPOXHYDRLASE"/>
</dbReference>
<evidence type="ECO:0000313" key="4">
    <source>
        <dbReference type="Proteomes" id="UP000278085"/>
    </source>
</evidence>
<dbReference type="OrthoDB" id="5853561at2"/>
<dbReference type="PRINTS" id="PR00111">
    <property type="entry name" value="ABHYDROLASE"/>
</dbReference>
<keyword evidence="1" id="KW-0812">Transmembrane</keyword>
<feature type="transmembrane region" description="Helical" evidence="1">
    <location>
        <begin position="15"/>
        <end position="35"/>
    </location>
</feature>
<dbReference type="SUPFAM" id="SSF53474">
    <property type="entry name" value="alpha/beta-Hydrolases"/>
    <property type="match status" value="1"/>
</dbReference>
<evidence type="ECO:0000256" key="1">
    <source>
        <dbReference type="SAM" id="Phobius"/>
    </source>
</evidence>
<keyword evidence="3" id="KW-0378">Hydrolase</keyword>
<dbReference type="InterPro" id="IPR029058">
    <property type="entry name" value="AB_hydrolase_fold"/>
</dbReference>
<dbReference type="Proteomes" id="UP000278085">
    <property type="component" value="Unassembled WGS sequence"/>
</dbReference>
<protein>
    <submittedName>
        <fullName evidence="3">Alpha/beta hydrolase</fullName>
    </submittedName>
</protein>
<organism evidence="3 4">
    <name type="scientific">Massilia atriviolacea</name>
    <dbReference type="NCBI Taxonomy" id="2495579"/>
    <lineage>
        <taxon>Bacteria</taxon>
        <taxon>Pseudomonadati</taxon>
        <taxon>Pseudomonadota</taxon>
        <taxon>Betaproteobacteria</taxon>
        <taxon>Burkholderiales</taxon>
        <taxon>Oxalobacteraceae</taxon>
        <taxon>Telluria group</taxon>
        <taxon>Massilia</taxon>
    </lineage>
</organism>
<evidence type="ECO:0000313" key="3">
    <source>
        <dbReference type="EMBL" id="RSZ56298.1"/>
    </source>
</evidence>
<proteinExistence type="predicted"/>
<feature type="domain" description="AB hydrolase-1" evidence="2">
    <location>
        <begin position="70"/>
        <end position="310"/>
    </location>
</feature>
<keyword evidence="4" id="KW-1185">Reference proteome</keyword>
<dbReference type="PANTHER" id="PTHR43798:SF33">
    <property type="entry name" value="HYDROLASE, PUTATIVE (AFU_ORTHOLOGUE AFUA_2G14860)-RELATED"/>
    <property type="match status" value="1"/>
</dbReference>
<dbReference type="GO" id="GO:0016020">
    <property type="term" value="C:membrane"/>
    <property type="evidence" value="ECO:0007669"/>
    <property type="project" value="TreeGrafter"/>
</dbReference>
<dbReference type="Gene3D" id="3.40.50.1820">
    <property type="entry name" value="alpha/beta hydrolase"/>
    <property type="match status" value="1"/>
</dbReference>
<comment type="caution">
    <text evidence="3">The sequence shown here is derived from an EMBL/GenBank/DDBJ whole genome shotgun (WGS) entry which is preliminary data.</text>
</comment>
<evidence type="ECO:0000259" key="2">
    <source>
        <dbReference type="Pfam" id="PF00561"/>
    </source>
</evidence>